<proteinExistence type="predicted"/>
<reference evidence="3" key="2">
    <citation type="submission" date="2015-01" db="EMBL/GenBank/DDBJ databases">
        <title>Evolutionary Origins and Diversification of the Mycorrhizal Mutualists.</title>
        <authorList>
            <consortium name="DOE Joint Genome Institute"/>
            <consortium name="Mycorrhizal Genomics Consortium"/>
            <person name="Kohler A."/>
            <person name="Kuo A."/>
            <person name="Nagy L.G."/>
            <person name="Floudas D."/>
            <person name="Copeland A."/>
            <person name="Barry K.W."/>
            <person name="Cichocki N."/>
            <person name="Veneault-Fourrey C."/>
            <person name="LaButti K."/>
            <person name="Lindquist E.A."/>
            <person name="Lipzen A."/>
            <person name="Lundell T."/>
            <person name="Morin E."/>
            <person name="Murat C."/>
            <person name="Riley R."/>
            <person name="Ohm R."/>
            <person name="Sun H."/>
            <person name="Tunlid A."/>
            <person name="Henrissat B."/>
            <person name="Grigoriev I.V."/>
            <person name="Hibbett D.S."/>
            <person name="Martin F."/>
        </authorList>
    </citation>
    <scope>NUCLEOTIDE SEQUENCE [LARGE SCALE GENOMIC DNA]</scope>
    <source>
        <strain evidence="3">h7</strain>
    </source>
</reference>
<dbReference type="EMBL" id="KN831778">
    <property type="protein sequence ID" value="KIM42107.1"/>
    <property type="molecule type" value="Genomic_DNA"/>
</dbReference>
<accession>A0A0C2YMA5</accession>
<dbReference type="AlphaFoldDB" id="A0A0C2YMA5"/>
<dbReference type="Proteomes" id="UP000053424">
    <property type="component" value="Unassembled WGS sequence"/>
</dbReference>
<sequence length="113" mass="11899">MPGRSITSLSSRMTQVGGSLKTTGSASSISDIAVAPAPHVKEQLQKLSFQIIRHANILQSVMGIEVLSTASAAPEKPGAAWRGSDQNAFKVRIENSLKEVTKALNDVLAASQI</sequence>
<name>A0A0C2YMA5_HEBCY</name>
<evidence type="ECO:0000313" key="3">
    <source>
        <dbReference type="Proteomes" id="UP000053424"/>
    </source>
</evidence>
<reference evidence="2 3" key="1">
    <citation type="submission" date="2014-04" db="EMBL/GenBank/DDBJ databases">
        <authorList>
            <consortium name="DOE Joint Genome Institute"/>
            <person name="Kuo A."/>
            <person name="Gay G."/>
            <person name="Dore J."/>
            <person name="Kohler A."/>
            <person name="Nagy L.G."/>
            <person name="Floudas D."/>
            <person name="Copeland A."/>
            <person name="Barry K.W."/>
            <person name="Cichocki N."/>
            <person name="Veneault-Fourrey C."/>
            <person name="LaButti K."/>
            <person name="Lindquist E.A."/>
            <person name="Lipzen A."/>
            <person name="Lundell T."/>
            <person name="Morin E."/>
            <person name="Murat C."/>
            <person name="Sun H."/>
            <person name="Tunlid A."/>
            <person name="Henrissat B."/>
            <person name="Grigoriev I.V."/>
            <person name="Hibbett D.S."/>
            <person name="Martin F."/>
            <person name="Nordberg H.P."/>
            <person name="Cantor M.N."/>
            <person name="Hua S.X."/>
        </authorList>
    </citation>
    <scope>NUCLEOTIDE SEQUENCE [LARGE SCALE GENOMIC DNA]</scope>
    <source>
        <strain evidence="3">h7</strain>
    </source>
</reference>
<keyword evidence="3" id="KW-1185">Reference proteome</keyword>
<evidence type="ECO:0000313" key="2">
    <source>
        <dbReference type="EMBL" id="KIM42107.1"/>
    </source>
</evidence>
<evidence type="ECO:0000256" key="1">
    <source>
        <dbReference type="SAM" id="MobiDB-lite"/>
    </source>
</evidence>
<gene>
    <name evidence="2" type="ORF">M413DRAFT_127198</name>
</gene>
<dbReference type="HOGENOM" id="CLU_2133789_0_0_1"/>
<organism evidence="2 3">
    <name type="scientific">Hebeloma cylindrosporum</name>
    <dbReference type="NCBI Taxonomy" id="76867"/>
    <lineage>
        <taxon>Eukaryota</taxon>
        <taxon>Fungi</taxon>
        <taxon>Dikarya</taxon>
        <taxon>Basidiomycota</taxon>
        <taxon>Agaricomycotina</taxon>
        <taxon>Agaricomycetes</taxon>
        <taxon>Agaricomycetidae</taxon>
        <taxon>Agaricales</taxon>
        <taxon>Agaricineae</taxon>
        <taxon>Hymenogastraceae</taxon>
        <taxon>Hebeloma</taxon>
    </lineage>
</organism>
<feature type="region of interest" description="Disordered" evidence="1">
    <location>
        <begin position="1"/>
        <end position="25"/>
    </location>
</feature>
<protein>
    <submittedName>
        <fullName evidence="2">Uncharacterized protein</fullName>
    </submittedName>
</protein>